<dbReference type="Pfam" id="PF00956">
    <property type="entry name" value="NAP"/>
    <property type="match status" value="1"/>
</dbReference>
<feature type="compositionally biased region" description="Basic and acidic residues" evidence="3">
    <location>
        <begin position="53"/>
        <end position="65"/>
    </location>
</feature>
<dbReference type="Gene3D" id="1.20.5.1500">
    <property type="match status" value="1"/>
</dbReference>
<evidence type="ECO:0000313" key="4">
    <source>
        <dbReference type="Ensembl" id="ENSCMMP00000022987.1"/>
    </source>
</evidence>
<dbReference type="SUPFAM" id="SSF143113">
    <property type="entry name" value="NAP-like"/>
    <property type="match status" value="1"/>
</dbReference>
<name>A0A8C3CQL9_CAIMO</name>
<dbReference type="Ensembl" id="ENSCMMT00000025162.1">
    <property type="protein sequence ID" value="ENSCMMP00000022987.1"/>
    <property type="gene ID" value="ENSCMMG00000014369.1"/>
</dbReference>
<reference evidence="4" key="2">
    <citation type="submission" date="2025-09" db="UniProtKB">
        <authorList>
            <consortium name="Ensembl"/>
        </authorList>
    </citation>
    <scope>IDENTIFICATION</scope>
</reference>
<evidence type="ECO:0000256" key="3">
    <source>
        <dbReference type="SAM" id="MobiDB-lite"/>
    </source>
</evidence>
<sequence>MNGKRRLRPKGGLETTNGSSSEQSTSGKRRPEAKGGLETTNGSGSEQNTSGKGRPEPRGRLETPTRSENGGLEPTPEPEGSLETATTPKGGLETATTGCPEENGEAKGQKKPGPEDCAVIWLGEEEEEEEEADEGPGRYLAALEAVQLELEAVEEEAARAFRRLRAKFGLRRRPHLQRRNHLIQNIPGFWVTTFLNHPQLSAMISDRDEDALSYMTGLQVEEFGPTRPGCRIRFIFSVNPYFQNHVVAKEFVRGPSGHLVSHSTPIRWWQGQDPWCRPHKGRPAPRSFFAWFGDHSFPAGDRVAEVSPSTLPVCSQYDSSTASTPPSTSQYTFKHNPVLPVLSLPLPVPPSTSQCLPAPPSIPSITTPVLPVCSQHFSVLPRTSQYLPVPFGTGLRASPSTIPVLHNSFKAIPVFPVLFSLHPSTSSNSSQCSQYPPITSQYVPVLSNPSMGSFLYLTPALCNPQYPFEDILEPPVPLPVFPVPSQYIPVLSSPLSNP</sequence>
<dbReference type="InterPro" id="IPR037231">
    <property type="entry name" value="NAP-like_sf"/>
</dbReference>
<feature type="compositionally biased region" description="Polar residues" evidence="3">
    <location>
        <begin position="14"/>
        <end position="26"/>
    </location>
</feature>
<dbReference type="AlphaFoldDB" id="A0A8C3CQL9"/>
<protein>
    <submittedName>
        <fullName evidence="4">Uncharacterized protein</fullName>
    </submittedName>
</protein>
<evidence type="ECO:0000313" key="5">
    <source>
        <dbReference type="Proteomes" id="UP000694556"/>
    </source>
</evidence>
<dbReference type="InterPro" id="IPR002164">
    <property type="entry name" value="NAP_family"/>
</dbReference>
<organism evidence="4 5">
    <name type="scientific">Cairina moschata</name>
    <name type="common">Muscovy duck</name>
    <dbReference type="NCBI Taxonomy" id="8855"/>
    <lineage>
        <taxon>Eukaryota</taxon>
        <taxon>Metazoa</taxon>
        <taxon>Chordata</taxon>
        <taxon>Craniata</taxon>
        <taxon>Vertebrata</taxon>
        <taxon>Euteleostomi</taxon>
        <taxon>Archelosauria</taxon>
        <taxon>Archosauria</taxon>
        <taxon>Dinosauria</taxon>
        <taxon>Saurischia</taxon>
        <taxon>Theropoda</taxon>
        <taxon>Coelurosauria</taxon>
        <taxon>Aves</taxon>
        <taxon>Neognathae</taxon>
        <taxon>Galloanserae</taxon>
        <taxon>Anseriformes</taxon>
        <taxon>Anatidae</taxon>
        <taxon>Anatinae</taxon>
        <taxon>Cairina</taxon>
    </lineage>
</organism>
<comment type="similarity">
    <text evidence="1 2">Belongs to the nucleosome assembly protein (NAP) family.</text>
</comment>
<evidence type="ECO:0000256" key="2">
    <source>
        <dbReference type="RuleBase" id="RU003876"/>
    </source>
</evidence>
<proteinExistence type="inferred from homology"/>
<dbReference type="Gene3D" id="3.30.1120.90">
    <property type="entry name" value="Nucleosome assembly protein"/>
    <property type="match status" value="1"/>
</dbReference>
<dbReference type="PANTHER" id="PTHR11875">
    <property type="entry name" value="TESTIS-SPECIFIC Y-ENCODED PROTEIN"/>
    <property type="match status" value="1"/>
</dbReference>
<dbReference type="Proteomes" id="UP000694556">
    <property type="component" value="Unassembled WGS sequence"/>
</dbReference>
<feature type="compositionally biased region" description="Polar residues" evidence="3">
    <location>
        <begin position="38"/>
        <end position="51"/>
    </location>
</feature>
<feature type="region of interest" description="Disordered" evidence="3">
    <location>
        <begin position="1"/>
        <end position="115"/>
    </location>
</feature>
<keyword evidence="5" id="KW-1185">Reference proteome</keyword>
<reference evidence="4" key="1">
    <citation type="submission" date="2025-08" db="UniProtKB">
        <authorList>
            <consortium name="Ensembl"/>
        </authorList>
    </citation>
    <scope>IDENTIFICATION</scope>
</reference>
<evidence type="ECO:0000256" key="1">
    <source>
        <dbReference type="ARBA" id="ARBA00009947"/>
    </source>
</evidence>
<accession>A0A8C3CQL9</accession>
<dbReference type="GO" id="GO:0005634">
    <property type="term" value="C:nucleus"/>
    <property type="evidence" value="ECO:0007669"/>
    <property type="project" value="InterPro"/>
</dbReference>
<feature type="compositionally biased region" description="Basic and acidic residues" evidence="3">
    <location>
        <begin position="104"/>
        <end position="114"/>
    </location>
</feature>
<dbReference type="GO" id="GO:0006334">
    <property type="term" value="P:nucleosome assembly"/>
    <property type="evidence" value="ECO:0007669"/>
    <property type="project" value="InterPro"/>
</dbReference>